<dbReference type="InterPro" id="IPR049222">
    <property type="entry name" value="DUF6870"/>
</dbReference>
<evidence type="ECO:0000313" key="3">
    <source>
        <dbReference type="Proteomes" id="UP001464378"/>
    </source>
</evidence>
<reference evidence="2 3" key="1">
    <citation type="submission" date="2024-03" db="EMBL/GenBank/DDBJ databases">
        <title>Human intestinal bacterial collection.</title>
        <authorList>
            <person name="Pauvert C."/>
            <person name="Hitch T.C.A."/>
            <person name="Clavel T."/>
        </authorList>
    </citation>
    <scope>NUCLEOTIDE SEQUENCE [LARGE SCALE GENOMIC DNA]</scope>
    <source>
        <strain evidence="2 3">CLA-AP-H29</strain>
    </source>
</reference>
<evidence type="ECO:0000259" key="1">
    <source>
        <dbReference type="Pfam" id="PF21757"/>
    </source>
</evidence>
<keyword evidence="3" id="KW-1185">Reference proteome</keyword>
<evidence type="ECO:0000313" key="2">
    <source>
        <dbReference type="EMBL" id="MEQ2444350.1"/>
    </source>
</evidence>
<name>A0ABV1EAL5_9FIRM</name>
<dbReference type="Pfam" id="PF21757">
    <property type="entry name" value="DUF6870"/>
    <property type="match status" value="1"/>
</dbReference>
<proteinExistence type="predicted"/>
<dbReference type="Proteomes" id="UP001464378">
    <property type="component" value="Unassembled WGS sequence"/>
</dbReference>
<dbReference type="EMBL" id="JBBMFK010000023">
    <property type="protein sequence ID" value="MEQ2444350.1"/>
    <property type="molecule type" value="Genomic_DNA"/>
</dbReference>
<dbReference type="RefSeq" id="WP_349232228.1">
    <property type="nucleotide sequence ID" value="NZ_JBBMFK010000023.1"/>
</dbReference>
<feature type="domain" description="DUF6870" evidence="1">
    <location>
        <begin position="59"/>
        <end position="128"/>
    </location>
</feature>
<accession>A0ABV1EAL5</accession>
<sequence>MNALTALRGAPISMGRGEIPVELCQQPSVYSPFLATNNAVLFQFGKEDTVISSDALARMRQQNIKEINKDDLVDIRSVVVDTSLPPEQRMMDYLEKIKNPYCFRCGDAVVSIHFADKGNSLDSLLKNYFLGLKRS</sequence>
<protein>
    <submittedName>
        <fullName evidence="2">DUF6870 family protein</fullName>
    </submittedName>
</protein>
<comment type="caution">
    <text evidence="2">The sequence shown here is derived from an EMBL/GenBank/DDBJ whole genome shotgun (WGS) entry which is preliminary data.</text>
</comment>
<gene>
    <name evidence="2" type="ORF">WMO64_12845</name>
</gene>
<organism evidence="2 3">
    <name type="scientific">Pseudoflavonifractor intestinihominis</name>
    <dbReference type="NCBI Taxonomy" id="3133171"/>
    <lineage>
        <taxon>Bacteria</taxon>
        <taxon>Bacillati</taxon>
        <taxon>Bacillota</taxon>
        <taxon>Clostridia</taxon>
        <taxon>Eubacteriales</taxon>
        <taxon>Oscillospiraceae</taxon>
        <taxon>Pseudoflavonifractor</taxon>
    </lineage>
</organism>